<dbReference type="GO" id="GO:0015979">
    <property type="term" value="P:photosynthesis"/>
    <property type="evidence" value="ECO:0007669"/>
    <property type="project" value="UniProtKB-KW"/>
</dbReference>
<evidence type="ECO:0000256" key="1">
    <source>
        <dbReference type="ARBA" id="ARBA00022531"/>
    </source>
</evidence>
<dbReference type="RefSeq" id="WP_071454458.1">
    <property type="nucleotide sequence ID" value="NZ_CP017675.1"/>
</dbReference>
<dbReference type="PANTHER" id="PTHR47128">
    <property type="match status" value="1"/>
</dbReference>
<evidence type="ECO:0000259" key="4">
    <source>
        <dbReference type="Pfam" id="PF05368"/>
    </source>
</evidence>
<keyword evidence="1" id="KW-0602">Photosynthesis</keyword>
<dbReference type="InterPro" id="IPR044256">
    <property type="entry name" value="HCF244-like"/>
</dbReference>
<protein>
    <submittedName>
        <fullName evidence="5">NmrA family protein</fullName>
    </submittedName>
</protein>
<keyword evidence="6" id="KW-1185">Reference proteome</keyword>
<keyword evidence="2" id="KW-0604">Photosystem II</keyword>
<dbReference type="Gene3D" id="3.40.50.720">
    <property type="entry name" value="NAD(P)-binding Rossmann-like Domain"/>
    <property type="match status" value="1"/>
</dbReference>
<dbReference type="Pfam" id="PF05368">
    <property type="entry name" value="NmrA"/>
    <property type="match status" value="1"/>
</dbReference>
<reference evidence="5 6" key="1">
    <citation type="submission" date="2016-10" db="EMBL/GenBank/DDBJ databases">
        <title>Description of Gloeomargarita lithophora gen. nov., sp. nov., a thylakoid-bearing basal-branching cyanobacterium with intracellular carbonates, and proposal for Gloeomargaritales ord. nov.</title>
        <authorList>
            <person name="Moreira D."/>
            <person name="Tavera R."/>
            <person name="Benzerara K."/>
            <person name="Skouri-Panet F."/>
            <person name="Couradeau E."/>
            <person name="Gerard E."/>
            <person name="Loussert C."/>
            <person name="Novelo E."/>
            <person name="Zivanovic Y."/>
            <person name="Lopez-Garcia P."/>
        </authorList>
    </citation>
    <scope>NUCLEOTIDE SEQUENCE [LARGE SCALE GENOMIC DNA]</scope>
    <source>
        <strain evidence="5 6">D10</strain>
    </source>
</reference>
<dbReference type="EMBL" id="CP017675">
    <property type="protein sequence ID" value="APB33946.1"/>
    <property type="molecule type" value="Genomic_DNA"/>
</dbReference>
<proteinExistence type="predicted"/>
<feature type="domain" description="NmrA-like" evidence="4">
    <location>
        <begin position="2"/>
        <end position="237"/>
    </location>
</feature>
<organism evidence="5 6">
    <name type="scientific">Gloeomargarita lithophora Alchichica-D10</name>
    <dbReference type="NCBI Taxonomy" id="1188229"/>
    <lineage>
        <taxon>Bacteria</taxon>
        <taxon>Bacillati</taxon>
        <taxon>Cyanobacteriota</taxon>
        <taxon>Cyanophyceae</taxon>
        <taxon>Gloeomargaritales</taxon>
        <taxon>Gloeomargaritaceae</taxon>
        <taxon>Gloeomargarita</taxon>
    </lineage>
</organism>
<evidence type="ECO:0000313" key="5">
    <source>
        <dbReference type="EMBL" id="APB33946.1"/>
    </source>
</evidence>
<sequence length="335" mass="37139">MNILVVGATGTLGRQVVRRALQEGHRVRCLVRTLPKATFLREWGAELVPGNLCRPESLAYALEEMEVVVDAATARPTDGIGIREVDWQGKVNLVQAMVMAGVKRLLFFSILDCDRYPHVPLMSVKAATEEFLAESGLDYTILAPAGFFQGLIGQFAIPILEEQSVWLTGTSAAVAYMDTQDVARFALRALEVPETIGQKLPVVGAKAWTSEEIIALCERLSGKNARILRIPLGVLTATRQVLRRFQWTGNIADRLAFAAVLSGGETLTAPMEAVYTQLGLSPQETGTLEGYLAEYFGRMLQKLKERNYELDRQKRKEQEKRKRKRPFKTSAKTGG</sequence>
<evidence type="ECO:0000313" key="6">
    <source>
        <dbReference type="Proteomes" id="UP000180235"/>
    </source>
</evidence>
<feature type="region of interest" description="Disordered" evidence="3">
    <location>
        <begin position="307"/>
        <end position="335"/>
    </location>
</feature>
<evidence type="ECO:0000256" key="2">
    <source>
        <dbReference type="ARBA" id="ARBA00023276"/>
    </source>
</evidence>
<dbReference type="InterPro" id="IPR008030">
    <property type="entry name" value="NmrA-like"/>
</dbReference>
<evidence type="ECO:0000256" key="3">
    <source>
        <dbReference type="SAM" id="MobiDB-lite"/>
    </source>
</evidence>
<name>A0A1J0ADD6_9CYAN</name>
<dbReference type="KEGG" id="glt:GlitD10_1622"/>
<dbReference type="InterPro" id="IPR036291">
    <property type="entry name" value="NAD(P)-bd_dom_sf"/>
</dbReference>
<dbReference type="STRING" id="1188229.GlitD10_1622"/>
<dbReference type="SUPFAM" id="SSF51735">
    <property type="entry name" value="NAD(P)-binding Rossmann-fold domains"/>
    <property type="match status" value="1"/>
</dbReference>
<feature type="compositionally biased region" description="Basic and acidic residues" evidence="3">
    <location>
        <begin position="307"/>
        <end position="320"/>
    </location>
</feature>
<dbReference type="PANTHER" id="PTHR47128:SF2">
    <property type="entry name" value="PROTEIN HIGH CHLOROPHYLL FLUORESCENCE PHENOTYPE 244, CHLOROPLASTIC"/>
    <property type="match status" value="1"/>
</dbReference>
<dbReference type="AlphaFoldDB" id="A0A1J0ADD6"/>
<dbReference type="Proteomes" id="UP000180235">
    <property type="component" value="Chromosome"/>
</dbReference>
<gene>
    <name evidence="5" type="ORF">GlitD10_1622</name>
</gene>
<dbReference type="GO" id="GO:0009523">
    <property type="term" value="C:photosystem II"/>
    <property type="evidence" value="ECO:0007669"/>
    <property type="project" value="UniProtKB-KW"/>
</dbReference>
<dbReference type="CDD" id="cd05243">
    <property type="entry name" value="SDR_a5"/>
    <property type="match status" value="1"/>
</dbReference>
<dbReference type="OrthoDB" id="504564at2"/>
<accession>A0A1J0ADD6</accession>